<comment type="caution">
    <text evidence="2">The sequence shown here is derived from an EMBL/GenBank/DDBJ whole genome shotgun (WGS) entry which is preliminary data.</text>
</comment>
<evidence type="ECO:0000256" key="1">
    <source>
        <dbReference type="SAM" id="MobiDB-lite"/>
    </source>
</evidence>
<dbReference type="OrthoDB" id="9845277at2"/>
<proteinExistence type="predicted"/>
<dbReference type="RefSeq" id="WP_121257592.1">
    <property type="nucleotide sequence ID" value="NZ_RBIL01000002.1"/>
</dbReference>
<feature type="region of interest" description="Disordered" evidence="1">
    <location>
        <begin position="53"/>
        <end position="73"/>
    </location>
</feature>
<feature type="region of interest" description="Disordered" evidence="1">
    <location>
        <begin position="1"/>
        <end position="27"/>
    </location>
</feature>
<reference evidence="2 3" key="1">
    <citation type="submission" date="2018-10" db="EMBL/GenBank/DDBJ databases">
        <title>Genomic Encyclopedia of Archaeal and Bacterial Type Strains, Phase II (KMG-II): from individual species to whole genera.</title>
        <authorList>
            <person name="Goeker M."/>
        </authorList>
    </citation>
    <scope>NUCLEOTIDE SEQUENCE [LARGE SCALE GENOMIC DNA]</scope>
    <source>
        <strain evidence="2 3">DSM 14954</strain>
    </source>
</reference>
<dbReference type="AlphaFoldDB" id="A0A660L4K0"/>
<sequence>MTVLPDLERQVRRSAHATHPAPRPQRRGRVIVPVAALALAAASYALLAPSHDAQRSVPPADEREVTAPPPRGVFFTPDPDKIVYVRSRTRDANGGTILVEEWHRGREDHRVERWRNPSEGDRLWEADRLVSADGVMRQINEEGEYRVIRPSQSEDAANVSAQRQAGFLADFRANAEKGTPDPTPTVFADRPALRYHVRQDDGTRTAIPTPERSYYVDRDTGRPLGMTSRFRLNPDQVLSSTQTVEAIEELDPTPQNLAKLREFVLERR</sequence>
<accession>A0A660L4K0</accession>
<protein>
    <submittedName>
        <fullName evidence="2">Uncharacterized protein</fullName>
    </submittedName>
</protein>
<evidence type="ECO:0000313" key="2">
    <source>
        <dbReference type="EMBL" id="RKQ88245.1"/>
    </source>
</evidence>
<dbReference type="Proteomes" id="UP000278962">
    <property type="component" value="Unassembled WGS sequence"/>
</dbReference>
<keyword evidence="3" id="KW-1185">Reference proteome</keyword>
<evidence type="ECO:0000313" key="3">
    <source>
        <dbReference type="Proteomes" id="UP000278962"/>
    </source>
</evidence>
<name>A0A660L4K0_9ACTN</name>
<feature type="compositionally biased region" description="Basic and acidic residues" evidence="1">
    <location>
        <begin position="1"/>
        <end position="11"/>
    </location>
</feature>
<dbReference type="EMBL" id="RBIL01000002">
    <property type="protein sequence ID" value="RKQ88245.1"/>
    <property type="molecule type" value="Genomic_DNA"/>
</dbReference>
<gene>
    <name evidence="2" type="ORF">C8N24_6287</name>
</gene>
<organism evidence="2 3">
    <name type="scientific">Solirubrobacter pauli</name>
    <dbReference type="NCBI Taxonomy" id="166793"/>
    <lineage>
        <taxon>Bacteria</taxon>
        <taxon>Bacillati</taxon>
        <taxon>Actinomycetota</taxon>
        <taxon>Thermoleophilia</taxon>
        <taxon>Solirubrobacterales</taxon>
        <taxon>Solirubrobacteraceae</taxon>
        <taxon>Solirubrobacter</taxon>
    </lineage>
</organism>